<name>A0A1C2E4X3_9HYPH</name>
<keyword evidence="3" id="KW-1185">Reference proteome</keyword>
<organism evidence="2 3">
    <name type="scientific">Mesorhizobium hungaricum</name>
    <dbReference type="NCBI Taxonomy" id="1566387"/>
    <lineage>
        <taxon>Bacteria</taxon>
        <taxon>Pseudomonadati</taxon>
        <taxon>Pseudomonadota</taxon>
        <taxon>Alphaproteobacteria</taxon>
        <taxon>Hyphomicrobiales</taxon>
        <taxon>Phyllobacteriaceae</taxon>
        <taxon>Mesorhizobium</taxon>
    </lineage>
</organism>
<sequence>MADDIKATIRAFIFENFLFGDESQPLPDEMSLIDNDLVDSTGILELVGFIEKRFEMKVEDREIVPANLDSVARIVGYVGRKQAS</sequence>
<reference evidence="2 3" key="1">
    <citation type="submission" date="2016-08" db="EMBL/GenBank/DDBJ databases">
        <title>Whole genome sequence of Mesorhizobium sp. strain UASWS1009 isolated from industrial sewage.</title>
        <authorList>
            <person name="Crovadore J."/>
            <person name="Calmin G."/>
            <person name="Chablais R."/>
            <person name="Cochard B."/>
            <person name="Lefort F."/>
        </authorList>
    </citation>
    <scope>NUCLEOTIDE SEQUENCE [LARGE SCALE GENOMIC DNA]</scope>
    <source>
        <strain evidence="2 3">UASWS1009</strain>
    </source>
</reference>
<dbReference type="RefSeq" id="WP_024926397.1">
    <property type="nucleotide sequence ID" value="NZ_MDEO01000027.1"/>
</dbReference>
<protein>
    <submittedName>
        <fullName evidence="2">Acyl carrier protein</fullName>
    </submittedName>
</protein>
<dbReference type="SUPFAM" id="SSF47336">
    <property type="entry name" value="ACP-like"/>
    <property type="match status" value="1"/>
</dbReference>
<comment type="caution">
    <text evidence="2">The sequence shown here is derived from an EMBL/GenBank/DDBJ whole genome shotgun (WGS) entry which is preliminary data.</text>
</comment>
<dbReference type="EMBL" id="MDEO01000027">
    <property type="protein sequence ID" value="OCX22037.1"/>
    <property type="molecule type" value="Genomic_DNA"/>
</dbReference>
<evidence type="ECO:0000313" key="2">
    <source>
        <dbReference type="EMBL" id="OCX22037.1"/>
    </source>
</evidence>
<dbReference type="Proteomes" id="UP000094412">
    <property type="component" value="Unassembled WGS sequence"/>
</dbReference>
<evidence type="ECO:0000259" key="1">
    <source>
        <dbReference type="PROSITE" id="PS50075"/>
    </source>
</evidence>
<dbReference type="PROSITE" id="PS50075">
    <property type="entry name" value="CARRIER"/>
    <property type="match status" value="1"/>
</dbReference>
<gene>
    <name evidence="2" type="ORF">QV13_05540</name>
</gene>
<feature type="domain" description="Carrier" evidence="1">
    <location>
        <begin position="3"/>
        <end position="82"/>
    </location>
</feature>
<accession>A0A1C2E4X3</accession>
<dbReference type="Gene3D" id="1.10.1200.10">
    <property type="entry name" value="ACP-like"/>
    <property type="match status" value="1"/>
</dbReference>
<dbReference type="OrthoDB" id="2625323at2"/>
<evidence type="ECO:0000313" key="3">
    <source>
        <dbReference type="Proteomes" id="UP000094412"/>
    </source>
</evidence>
<dbReference type="AlphaFoldDB" id="A0A1C2E4X3"/>
<dbReference type="InterPro" id="IPR009081">
    <property type="entry name" value="PP-bd_ACP"/>
</dbReference>
<proteinExistence type="predicted"/>
<dbReference type="STRING" id="1566387.QV13_05540"/>
<dbReference type="InterPro" id="IPR036736">
    <property type="entry name" value="ACP-like_sf"/>
</dbReference>